<accession>A0ACC0VUV7</accession>
<dbReference type="Proteomes" id="UP001163321">
    <property type="component" value="Chromosome 6"/>
</dbReference>
<gene>
    <name evidence="1" type="ORF">PsorP6_010338</name>
</gene>
<organism evidence="1 2">
    <name type="scientific">Peronosclerospora sorghi</name>
    <dbReference type="NCBI Taxonomy" id="230839"/>
    <lineage>
        <taxon>Eukaryota</taxon>
        <taxon>Sar</taxon>
        <taxon>Stramenopiles</taxon>
        <taxon>Oomycota</taxon>
        <taxon>Peronosporomycetes</taxon>
        <taxon>Peronosporales</taxon>
        <taxon>Peronosporaceae</taxon>
        <taxon>Peronosclerospora</taxon>
    </lineage>
</organism>
<protein>
    <submittedName>
        <fullName evidence="1">Uncharacterized protein</fullName>
    </submittedName>
</protein>
<keyword evidence="2" id="KW-1185">Reference proteome</keyword>
<evidence type="ECO:0000313" key="1">
    <source>
        <dbReference type="EMBL" id="KAI9910267.1"/>
    </source>
</evidence>
<evidence type="ECO:0000313" key="2">
    <source>
        <dbReference type="Proteomes" id="UP001163321"/>
    </source>
</evidence>
<name>A0ACC0VUV7_9STRA</name>
<dbReference type="EMBL" id="CM047585">
    <property type="protein sequence ID" value="KAI9910267.1"/>
    <property type="molecule type" value="Genomic_DNA"/>
</dbReference>
<proteinExistence type="predicted"/>
<reference evidence="1 2" key="1">
    <citation type="journal article" date="2022" name="bioRxiv">
        <title>The genome of the oomycete Peronosclerospora sorghi, a cosmopolitan pathogen of maize and sorghum, is inflated with dispersed pseudogenes.</title>
        <authorList>
            <person name="Fletcher K."/>
            <person name="Martin F."/>
            <person name="Isakeit T."/>
            <person name="Cavanaugh K."/>
            <person name="Magill C."/>
            <person name="Michelmore R."/>
        </authorList>
    </citation>
    <scope>NUCLEOTIDE SEQUENCE [LARGE SCALE GENOMIC DNA]</scope>
    <source>
        <strain evidence="1">P6</strain>
    </source>
</reference>
<sequence>MDAFEFLETLPSATLERLYGDPWACQAIFQALPPLAQQFVMRLLCTNTISPRALLEEWVVPEPGEAPKRMPRQFDTALQKLEGMRIFIPEDGKYRTNAMFQKQLMYALSSLGGSRWEQGRCRLPKDPENTFAAVDLERYARARWDSVLHYMVGSTAVQEPPQSVVDILLRTRLLQPSGADSKALHITDTGYEFMLKDIHVQMWIFMLEYIRTLDHTGTLKQEDILQFLFQLSYCETGEYYAVADLTETQRLLLGDFIDFGLLYRKRSNSDRFYTTSLAVNLIFGGSMGQKRSHVRLTSSFASVRAGMKSQLATPRPAPGIEHDAHLLLVVETNFKVYAYTTSTLHVAMLSVFVDIVARLPNLAIGFITRESLRSALIHGISAQQIYDFLMKHAHPKMRHNSPVIPENIADQIYLWERERNRVQFMEGILFDGFNTKEDYESVRDYAKSLNVLTWSDPIHFRMSIASAGIDDVRHYIQHELSTRG</sequence>
<comment type="caution">
    <text evidence="1">The sequence shown here is derived from an EMBL/GenBank/DDBJ whole genome shotgun (WGS) entry which is preliminary data.</text>
</comment>